<feature type="transmembrane region" description="Helical" evidence="11">
    <location>
        <begin position="20"/>
        <end position="41"/>
    </location>
</feature>
<evidence type="ECO:0000256" key="10">
    <source>
        <dbReference type="ARBA" id="ARBA00040319"/>
    </source>
</evidence>
<keyword evidence="3 11" id="KW-0813">Transport</keyword>
<feature type="transmembrane region" description="Helical" evidence="11">
    <location>
        <begin position="191"/>
        <end position="212"/>
    </location>
</feature>
<evidence type="ECO:0000256" key="8">
    <source>
        <dbReference type="ARBA" id="ARBA00022989"/>
    </source>
</evidence>
<evidence type="ECO:0000256" key="6">
    <source>
        <dbReference type="ARBA" id="ARBA00022692"/>
    </source>
</evidence>
<evidence type="ECO:0000256" key="11">
    <source>
        <dbReference type="RuleBase" id="RU363032"/>
    </source>
</evidence>
<feature type="transmembrane region" description="Helical" evidence="11">
    <location>
        <begin position="53"/>
        <end position="74"/>
    </location>
</feature>
<evidence type="ECO:0000256" key="3">
    <source>
        <dbReference type="ARBA" id="ARBA00022448"/>
    </source>
</evidence>
<gene>
    <name evidence="13" type="ORF">C8D86_11427</name>
</gene>
<evidence type="ECO:0000256" key="9">
    <source>
        <dbReference type="ARBA" id="ARBA00023136"/>
    </source>
</evidence>
<dbReference type="Gene3D" id="1.10.3720.10">
    <property type="entry name" value="MetI-like"/>
    <property type="match status" value="1"/>
</dbReference>
<proteinExistence type="inferred from homology"/>
<dbReference type="PROSITE" id="PS50928">
    <property type="entry name" value="ABC_TM1"/>
    <property type="match status" value="1"/>
</dbReference>
<accession>A0A370GFH8</accession>
<protein>
    <recommendedName>
        <fullName evidence="10">Arginine ABC transporter permease protein ArtM</fullName>
    </recommendedName>
</protein>
<dbReference type="Pfam" id="PF00528">
    <property type="entry name" value="BPD_transp_1"/>
    <property type="match status" value="1"/>
</dbReference>
<dbReference type="NCBIfam" id="TIGR01726">
    <property type="entry name" value="HEQRo_perm_3TM"/>
    <property type="match status" value="1"/>
</dbReference>
<dbReference type="Proteomes" id="UP000254720">
    <property type="component" value="Unassembled WGS sequence"/>
</dbReference>
<keyword evidence="5" id="KW-0997">Cell inner membrane</keyword>
<dbReference type="GO" id="GO:0043190">
    <property type="term" value="C:ATP-binding cassette (ABC) transporter complex"/>
    <property type="evidence" value="ECO:0007669"/>
    <property type="project" value="InterPro"/>
</dbReference>
<dbReference type="SUPFAM" id="SSF161098">
    <property type="entry name" value="MetI-like"/>
    <property type="match status" value="1"/>
</dbReference>
<dbReference type="InterPro" id="IPR010065">
    <property type="entry name" value="AA_ABC_transptr_permease_3TM"/>
</dbReference>
<evidence type="ECO:0000313" key="14">
    <source>
        <dbReference type="Proteomes" id="UP000254720"/>
    </source>
</evidence>
<name>A0A370GFH8_9COXI</name>
<comment type="caution">
    <text evidence="13">The sequence shown here is derived from an EMBL/GenBank/DDBJ whole genome shotgun (WGS) entry which is preliminary data.</text>
</comment>
<keyword evidence="4" id="KW-1003">Cell membrane</keyword>
<dbReference type="PANTHER" id="PTHR30614:SF10">
    <property type="entry name" value="ARGININE ABC TRANSPORTER PERMEASE PROTEIN ARTM"/>
    <property type="match status" value="1"/>
</dbReference>
<evidence type="ECO:0000313" key="13">
    <source>
        <dbReference type="EMBL" id="RDI42558.1"/>
    </source>
</evidence>
<evidence type="ECO:0000256" key="4">
    <source>
        <dbReference type="ARBA" id="ARBA00022475"/>
    </source>
</evidence>
<comment type="similarity">
    <text evidence="2">Belongs to the binding-protein-dependent transport system permease family. HisMQ subfamily.</text>
</comment>
<dbReference type="RefSeq" id="WP_114834623.1">
    <property type="nucleotide sequence ID" value="NZ_LR699115.1"/>
</dbReference>
<dbReference type="OrthoDB" id="4404959at2"/>
<dbReference type="InterPro" id="IPR043429">
    <property type="entry name" value="ArtM/GltK/GlnP/TcyL/YhdX-like"/>
</dbReference>
<dbReference type="PANTHER" id="PTHR30614">
    <property type="entry name" value="MEMBRANE COMPONENT OF AMINO ACID ABC TRANSPORTER"/>
    <property type="match status" value="1"/>
</dbReference>
<feature type="domain" description="ABC transmembrane type-1" evidence="12">
    <location>
        <begin position="11"/>
        <end position="213"/>
    </location>
</feature>
<keyword evidence="6 11" id="KW-0812">Transmembrane</keyword>
<evidence type="ECO:0000256" key="2">
    <source>
        <dbReference type="ARBA" id="ARBA00010072"/>
    </source>
</evidence>
<dbReference type="GO" id="GO:0022857">
    <property type="term" value="F:transmembrane transporter activity"/>
    <property type="evidence" value="ECO:0007669"/>
    <property type="project" value="InterPro"/>
</dbReference>
<comment type="subcellular location">
    <subcellularLocation>
        <location evidence="1">Cell inner membrane</location>
        <topology evidence="1">Multi-pass membrane protein</topology>
    </subcellularLocation>
    <subcellularLocation>
        <location evidence="11">Cell membrane</location>
        <topology evidence="11">Multi-pass membrane protein</topology>
    </subcellularLocation>
</comment>
<dbReference type="GO" id="GO:0006865">
    <property type="term" value="P:amino acid transport"/>
    <property type="evidence" value="ECO:0007669"/>
    <property type="project" value="UniProtKB-KW"/>
</dbReference>
<sequence>MTNLIAYLPDLLSGLSVTLTLMLASVAAGLVLAVLMTLCSISENIFLQKPVNLFIFFIRGTPLLVQLFLVYYGLGQFEWIRHSFLWIALREPTVCAIIALSVNTACYTSILLKGAIHSVPKSEIAACEALGMSKWLALRRIILPRAFRIALPAYSNEVIIVLKCTSLASTITLLDLMGVTQQLIAQTYDTITLYLLAGTLYLSLNAVIISVFKIVERGCRIPTQHAR</sequence>
<evidence type="ECO:0000256" key="7">
    <source>
        <dbReference type="ARBA" id="ARBA00022970"/>
    </source>
</evidence>
<evidence type="ECO:0000256" key="1">
    <source>
        <dbReference type="ARBA" id="ARBA00004429"/>
    </source>
</evidence>
<keyword evidence="7" id="KW-0029">Amino-acid transport</keyword>
<dbReference type="InterPro" id="IPR035906">
    <property type="entry name" value="MetI-like_sf"/>
</dbReference>
<evidence type="ECO:0000256" key="5">
    <source>
        <dbReference type="ARBA" id="ARBA00022519"/>
    </source>
</evidence>
<feature type="transmembrane region" description="Helical" evidence="11">
    <location>
        <begin position="158"/>
        <end position="179"/>
    </location>
</feature>
<reference evidence="13 14" key="1">
    <citation type="submission" date="2018-07" db="EMBL/GenBank/DDBJ databases">
        <title>Genomic Encyclopedia of Type Strains, Phase IV (KMG-IV): sequencing the most valuable type-strain genomes for metagenomic binning, comparative biology and taxonomic classification.</title>
        <authorList>
            <person name="Goeker M."/>
        </authorList>
    </citation>
    <scope>NUCLEOTIDE SEQUENCE [LARGE SCALE GENOMIC DNA]</scope>
    <source>
        <strain evidence="13 14">DSM 16500</strain>
    </source>
</reference>
<feature type="transmembrane region" description="Helical" evidence="11">
    <location>
        <begin position="94"/>
        <end position="112"/>
    </location>
</feature>
<organism evidence="13 14">
    <name type="scientific">Aquicella lusitana</name>
    <dbReference type="NCBI Taxonomy" id="254246"/>
    <lineage>
        <taxon>Bacteria</taxon>
        <taxon>Pseudomonadati</taxon>
        <taxon>Pseudomonadota</taxon>
        <taxon>Gammaproteobacteria</taxon>
        <taxon>Legionellales</taxon>
        <taxon>Coxiellaceae</taxon>
        <taxon>Aquicella</taxon>
    </lineage>
</organism>
<evidence type="ECO:0000259" key="12">
    <source>
        <dbReference type="PROSITE" id="PS50928"/>
    </source>
</evidence>
<keyword evidence="8 11" id="KW-1133">Transmembrane helix</keyword>
<keyword evidence="9 11" id="KW-0472">Membrane</keyword>
<keyword evidence="14" id="KW-1185">Reference proteome</keyword>
<dbReference type="EMBL" id="QQAX01000014">
    <property type="protein sequence ID" value="RDI42558.1"/>
    <property type="molecule type" value="Genomic_DNA"/>
</dbReference>
<dbReference type="AlphaFoldDB" id="A0A370GFH8"/>
<dbReference type="InterPro" id="IPR000515">
    <property type="entry name" value="MetI-like"/>
</dbReference>
<dbReference type="CDD" id="cd06261">
    <property type="entry name" value="TM_PBP2"/>
    <property type="match status" value="1"/>
</dbReference>